<feature type="region of interest" description="Disordered" evidence="1">
    <location>
        <begin position="1"/>
        <end position="23"/>
    </location>
</feature>
<name>A0ABR2L840_9EUKA</name>
<evidence type="ECO:0000256" key="1">
    <source>
        <dbReference type="SAM" id="MobiDB-lite"/>
    </source>
</evidence>
<evidence type="ECO:0000313" key="2">
    <source>
        <dbReference type="EMBL" id="KAK8899529.1"/>
    </source>
</evidence>
<accession>A0ABR2L840</accession>
<evidence type="ECO:0000313" key="3">
    <source>
        <dbReference type="Proteomes" id="UP001470230"/>
    </source>
</evidence>
<dbReference type="EMBL" id="JAPFFF010000001">
    <property type="protein sequence ID" value="KAK8899529.1"/>
    <property type="molecule type" value="Genomic_DNA"/>
</dbReference>
<dbReference type="Proteomes" id="UP001470230">
    <property type="component" value="Unassembled WGS sequence"/>
</dbReference>
<comment type="caution">
    <text evidence="2">The sequence shown here is derived from an EMBL/GenBank/DDBJ whole genome shotgun (WGS) entry which is preliminary data.</text>
</comment>
<protein>
    <submittedName>
        <fullName evidence="2">Uncharacterized protein</fullName>
    </submittedName>
</protein>
<organism evidence="2 3">
    <name type="scientific">Tritrichomonas musculus</name>
    <dbReference type="NCBI Taxonomy" id="1915356"/>
    <lineage>
        <taxon>Eukaryota</taxon>
        <taxon>Metamonada</taxon>
        <taxon>Parabasalia</taxon>
        <taxon>Tritrichomonadida</taxon>
        <taxon>Tritrichomonadidae</taxon>
        <taxon>Tritrichomonas</taxon>
    </lineage>
</organism>
<keyword evidence="3" id="KW-1185">Reference proteome</keyword>
<sequence>MSVNSNSRRSSRKSRSSGSSLSASEEIDIKQMLKIEKKFPYFVDKSMEELEQMKSFLCEKQEYDKFINLQTYIDFRKKENTSYVLAVFKKWLQEGINEAAQNFDINISQIKEQIQLQKQAIAKDHELLLSQINKNKINEIEKLNIEKSSEIDREKKRQSPEVRNLLNLSQKYAVANQTELAKKAKKDALLKQKAQFENKQQQIELKYIQFIKKIQQKHKNDTEAAKMKYNSQLTTIKRELLSQTEEQKKKLSVFVLFLQQRAITEGSKELIKKEKKTTLKNEITDYVYNHIFDIGKGFLFEGIES</sequence>
<reference evidence="2 3" key="1">
    <citation type="submission" date="2024-04" db="EMBL/GenBank/DDBJ databases">
        <title>Tritrichomonas musculus Genome.</title>
        <authorList>
            <person name="Alves-Ferreira E."/>
            <person name="Grigg M."/>
            <person name="Lorenzi H."/>
            <person name="Galac M."/>
        </authorList>
    </citation>
    <scope>NUCLEOTIDE SEQUENCE [LARGE SCALE GENOMIC DNA]</scope>
    <source>
        <strain evidence="2 3">EAF2021</strain>
    </source>
</reference>
<proteinExistence type="predicted"/>
<gene>
    <name evidence="2" type="ORF">M9Y10_001845</name>
</gene>